<dbReference type="AlphaFoldDB" id="A0A2A6CI50"/>
<reference evidence="2" key="2">
    <citation type="submission" date="2022-06" db="UniProtKB">
        <authorList>
            <consortium name="EnsemblMetazoa"/>
        </authorList>
    </citation>
    <scope>IDENTIFICATION</scope>
    <source>
        <strain evidence="2">PS312</strain>
    </source>
</reference>
<dbReference type="PANTHER" id="PTHR35480:SF1">
    <property type="entry name" value="MATERNAL EFFECT EMBRYO ARREST 22"/>
    <property type="match status" value="1"/>
</dbReference>
<accession>A0A2A6CI50</accession>
<dbReference type="PANTHER" id="PTHR35480">
    <property type="entry name" value="MATERNAL EFFECT EMBRYO ARREST 22"/>
    <property type="match status" value="1"/>
</dbReference>
<dbReference type="EnsemblMetazoa" id="PPA38105.1">
    <property type="protein sequence ID" value="PPA38105.1"/>
    <property type="gene ID" value="WBGene00276474"/>
</dbReference>
<feature type="region of interest" description="Disordered" evidence="1">
    <location>
        <begin position="21"/>
        <end position="66"/>
    </location>
</feature>
<gene>
    <name evidence="2" type="primary">WBGene00276474</name>
</gene>
<accession>A0A8R1UT37</accession>
<evidence type="ECO:0000313" key="3">
    <source>
        <dbReference type="Proteomes" id="UP000005239"/>
    </source>
</evidence>
<sequence>METERLRLAAEKAALKREFGLDAAGNDRAGSVGASLRRTVSEEGRSPPQHPASTSPVEAGPPAAPLDDQRSLAAIFLAAISERRALNRTASRPRSVTFGDAQEQMDIVAELNRSPSFIRRKAAHASDNKSESE</sequence>
<name>A0A2A6CI50_PRIPA</name>
<feature type="compositionally biased region" description="Basic and acidic residues" evidence="1">
    <location>
        <begin position="124"/>
        <end position="133"/>
    </location>
</feature>
<proteinExistence type="predicted"/>
<dbReference type="Proteomes" id="UP000005239">
    <property type="component" value="Unassembled WGS sequence"/>
</dbReference>
<feature type="region of interest" description="Disordered" evidence="1">
    <location>
        <begin position="111"/>
        <end position="133"/>
    </location>
</feature>
<evidence type="ECO:0000256" key="1">
    <source>
        <dbReference type="SAM" id="MobiDB-lite"/>
    </source>
</evidence>
<protein>
    <submittedName>
        <fullName evidence="2">Uncharacterized protein</fullName>
    </submittedName>
</protein>
<organism evidence="2 3">
    <name type="scientific">Pristionchus pacificus</name>
    <name type="common">Parasitic nematode worm</name>
    <dbReference type="NCBI Taxonomy" id="54126"/>
    <lineage>
        <taxon>Eukaryota</taxon>
        <taxon>Metazoa</taxon>
        <taxon>Ecdysozoa</taxon>
        <taxon>Nematoda</taxon>
        <taxon>Chromadorea</taxon>
        <taxon>Rhabditida</taxon>
        <taxon>Rhabditina</taxon>
        <taxon>Diplogasteromorpha</taxon>
        <taxon>Diplogasteroidea</taxon>
        <taxon>Neodiplogasteridae</taxon>
        <taxon>Pristionchus</taxon>
    </lineage>
</organism>
<keyword evidence="3" id="KW-1185">Reference proteome</keyword>
<evidence type="ECO:0000313" key="2">
    <source>
        <dbReference type="EnsemblMetazoa" id="PPA38105.1"/>
    </source>
</evidence>
<reference evidence="3" key="1">
    <citation type="journal article" date="2008" name="Nat. Genet.">
        <title>The Pristionchus pacificus genome provides a unique perspective on nematode lifestyle and parasitism.</title>
        <authorList>
            <person name="Dieterich C."/>
            <person name="Clifton S.W."/>
            <person name="Schuster L.N."/>
            <person name="Chinwalla A."/>
            <person name="Delehaunty K."/>
            <person name="Dinkelacker I."/>
            <person name="Fulton L."/>
            <person name="Fulton R."/>
            <person name="Godfrey J."/>
            <person name="Minx P."/>
            <person name="Mitreva M."/>
            <person name="Roeseler W."/>
            <person name="Tian H."/>
            <person name="Witte H."/>
            <person name="Yang S.P."/>
            <person name="Wilson R.K."/>
            <person name="Sommer R.J."/>
        </authorList>
    </citation>
    <scope>NUCLEOTIDE SEQUENCE [LARGE SCALE GENOMIC DNA]</scope>
    <source>
        <strain evidence="3">PS312</strain>
    </source>
</reference>